<dbReference type="GO" id="GO:0015628">
    <property type="term" value="P:protein secretion by the type II secretion system"/>
    <property type="evidence" value="ECO:0007669"/>
    <property type="project" value="InterPro"/>
</dbReference>
<dbReference type="GO" id="GO:0015627">
    <property type="term" value="C:type II protein secretion system complex"/>
    <property type="evidence" value="ECO:0007669"/>
    <property type="project" value="InterPro"/>
</dbReference>
<gene>
    <name evidence="3" type="ORF">EDC63_10323</name>
</gene>
<proteinExistence type="predicted"/>
<feature type="transmembrane region" description="Helical" evidence="2">
    <location>
        <begin position="20"/>
        <end position="41"/>
    </location>
</feature>
<dbReference type="GO" id="GO:0043683">
    <property type="term" value="P:type IV pilus assembly"/>
    <property type="evidence" value="ECO:0007669"/>
    <property type="project" value="InterPro"/>
</dbReference>
<dbReference type="PANTHER" id="PTHR30093">
    <property type="entry name" value="GENERAL SECRETION PATHWAY PROTEIN G"/>
    <property type="match status" value="1"/>
</dbReference>
<keyword evidence="2" id="KW-1133">Transmembrane helix</keyword>
<keyword evidence="2" id="KW-0472">Membrane</keyword>
<dbReference type="InterPro" id="IPR031982">
    <property type="entry name" value="PilE-like"/>
</dbReference>
<dbReference type="Gene3D" id="3.30.700.10">
    <property type="entry name" value="Glycoprotein, Type 4 Pilin"/>
    <property type="match status" value="1"/>
</dbReference>
<reference evidence="3 4" key="1">
    <citation type="submission" date="2019-03" db="EMBL/GenBank/DDBJ databases">
        <title>Genomic Encyclopedia of Type Strains, Phase IV (KMG-IV): sequencing the most valuable type-strain genomes for metagenomic binning, comparative biology and taxonomic classification.</title>
        <authorList>
            <person name="Goeker M."/>
        </authorList>
    </citation>
    <scope>NUCLEOTIDE SEQUENCE [LARGE SCALE GENOMIC DNA]</scope>
    <source>
        <strain evidence="3 4">DSM 100309</strain>
    </source>
</reference>
<evidence type="ECO:0000313" key="4">
    <source>
        <dbReference type="Proteomes" id="UP000295367"/>
    </source>
</evidence>
<dbReference type="InterPro" id="IPR045584">
    <property type="entry name" value="Pilin-like"/>
</dbReference>
<name>A0A4R3YB05_9PROT</name>
<dbReference type="Pfam" id="PF07963">
    <property type="entry name" value="N_methyl"/>
    <property type="match status" value="1"/>
</dbReference>
<dbReference type="Proteomes" id="UP000295367">
    <property type="component" value="Unassembled WGS sequence"/>
</dbReference>
<keyword evidence="4" id="KW-1185">Reference proteome</keyword>
<dbReference type="PRINTS" id="PR00813">
    <property type="entry name" value="BCTERIALGSPG"/>
</dbReference>
<dbReference type="Pfam" id="PF16732">
    <property type="entry name" value="ComP_DUS"/>
    <property type="match status" value="1"/>
</dbReference>
<comment type="caution">
    <text evidence="3">The sequence shown here is derived from an EMBL/GenBank/DDBJ whole genome shotgun (WGS) entry which is preliminary data.</text>
</comment>
<dbReference type="SUPFAM" id="SSF54523">
    <property type="entry name" value="Pili subunits"/>
    <property type="match status" value="1"/>
</dbReference>
<evidence type="ECO:0000256" key="2">
    <source>
        <dbReference type="SAM" id="Phobius"/>
    </source>
</evidence>
<dbReference type="PANTHER" id="PTHR30093:SF47">
    <property type="entry name" value="TYPE IV PILUS NON-CORE MINOR PILIN PILE"/>
    <property type="match status" value="1"/>
</dbReference>
<dbReference type="NCBIfam" id="TIGR02532">
    <property type="entry name" value="IV_pilin_GFxxxE"/>
    <property type="match status" value="1"/>
</dbReference>
<dbReference type="RefSeq" id="WP_124946007.1">
    <property type="nucleotide sequence ID" value="NZ_BHVT01000020.1"/>
</dbReference>
<sequence>MIQNCKDTFSFHRQYSGFTLIEVMVVVAIIGILSAIAMPAYNGYVLRGKLTEAFATLADTRVKLEQYYQDNRSYAGACATGTSVPLPTGKYFVFSCPTLSTTAFSVVATGVAAQGTGGFVYTINDANVQGTSTVGSGWSGTGATCWVRRKDGSC</sequence>
<dbReference type="PROSITE" id="PS00409">
    <property type="entry name" value="PROKAR_NTER_METHYL"/>
    <property type="match status" value="1"/>
</dbReference>
<organism evidence="3 4">
    <name type="scientific">Sulfurirhabdus autotrophica</name>
    <dbReference type="NCBI Taxonomy" id="1706046"/>
    <lineage>
        <taxon>Bacteria</taxon>
        <taxon>Pseudomonadati</taxon>
        <taxon>Pseudomonadota</taxon>
        <taxon>Betaproteobacteria</taxon>
        <taxon>Nitrosomonadales</taxon>
        <taxon>Sulfuricellaceae</taxon>
        <taxon>Sulfurirhabdus</taxon>
    </lineage>
</organism>
<dbReference type="InterPro" id="IPR012902">
    <property type="entry name" value="N_methyl_site"/>
</dbReference>
<dbReference type="OrthoDB" id="8592370at2"/>
<protein>
    <submittedName>
        <fullName evidence="3">Type IV pilus assembly protein PilE</fullName>
    </submittedName>
</protein>
<keyword evidence="2" id="KW-0812">Transmembrane</keyword>
<evidence type="ECO:0000313" key="3">
    <source>
        <dbReference type="EMBL" id="TCV88952.1"/>
    </source>
</evidence>
<dbReference type="EMBL" id="SMCO01000003">
    <property type="protein sequence ID" value="TCV88952.1"/>
    <property type="molecule type" value="Genomic_DNA"/>
</dbReference>
<keyword evidence="1" id="KW-0488">Methylation</keyword>
<accession>A0A4R3YB05</accession>
<dbReference type="AlphaFoldDB" id="A0A4R3YB05"/>
<evidence type="ECO:0000256" key="1">
    <source>
        <dbReference type="ARBA" id="ARBA00022481"/>
    </source>
</evidence>
<dbReference type="InterPro" id="IPR000983">
    <property type="entry name" value="Bac_GSPG_pilin"/>
</dbReference>